<feature type="domain" description="Protein kinase" evidence="1">
    <location>
        <begin position="1"/>
        <end position="160"/>
    </location>
</feature>
<reference evidence="2" key="1">
    <citation type="submission" date="2021-01" db="EMBL/GenBank/DDBJ databases">
        <authorList>
            <person name="Kaushik A."/>
        </authorList>
    </citation>
    <scope>NUCLEOTIDE SEQUENCE</scope>
    <source>
        <strain evidence="2">AG6-10EEA</strain>
    </source>
</reference>
<dbReference type="SUPFAM" id="SSF117281">
    <property type="entry name" value="Kelch motif"/>
    <property type="match status" value="1"/>
</dbReference>
<dbReference type="GO" id="GO:0005737">
    <property type="term" value="C:cytoplasm"/>
    <property type="evidence" value="ECO:0007669"/>
    <property type="project" value="TreeGrafter"/>
</dbReference>
<dbReference type="InterPro" id="IPR000719">
    <property type="entry name" value="Prot_kinase_dom"/>
</dbReference>
<dbReference type="GO" id="GO:0004672">
    <property type="term" value="F:protein kinase activity"/>
    <property type="evidence" value="ECO:0007669"/>
    <property type="project" value="InterPro"/>
</dbReference>
<dbReference type="Gene3D" id="1.10.510.10">
    <property type="entry name" value="Transferase(Phosphotransferase) domain 1"/>
    <property type="match status" value="1"/>
</dbReference>
<evidence type="ECO:0000313" key="3">
    <source>
        <dbReference type="Proteomes" id="UP000663853"/>
    </source>
</evidence>
<dbReference type="Proteomes" id="UP000663853">
    <property type="component" value="Unassembled WGS sequence"/>
</dbReference>
<dbReference type="InterPro" id="IPR001245">
    <property type="entry name" value="Ser-Thr/Tyr_kinase_cat_dom"/>
</dbReference>
<protein>
    <recommendedName>
        <fullName evidence="1">Protein kinase domain-containing protein</fullName>
    </recommendedName>
</protein>
<name>A0A8H3GHL2_9AGAM</name>
<gene>
    <name evidence="2" type="ORF">RDB_LOCUS47998</name>
</gene>
<dbReference type="PANTHER" id="PTHR23257">
    <property type="entry name" value="SERINE-THREONINE PROTEIN KINASE"/>
    <property type="match status" value="1"/>
</dbReference>
<dbReference type="SUPFAM" id="SSF56112">
    <property type="entry name" value="Protein kinase-like (PK-like)"/>
    <property type="match status" value="1"/>
</dbReference>
<dbReference type="InterPro" id="IPR011009">
    <property type="entry name" value="Kinase-like_dom_sf"/>
</dbReference>
<dbReference type="InterPro" id="IPR015915">
    <property type="entry name" value="Kelch-typ_b-propeller"/>
</dbReference>
<dbReference type="EMBL" id="CAJMXA010001022">
    <property type="protein sequence ID" value="CAE6449467.1"/>
    <property type="molecule type" value="Genomic_DNA"/>
</dbReference>
<dbReference type="AlphaFoldDB" id="A0A8H3GHL2"/>
<proteinExistence type="predicted"/>
<dbReference type="GO" id="GO:0007165">
    <property type="term" value="P:signal transduction"/>
    <property type="evidence" value="ECO:0007669"/>
    <property type="project" value="TreeGrafter"/>
</dbReference>
<feature type="non-terminal residue" evidence="2">
    <location>
        <position position="1"/>
    </location>
</feature>
<evidence type="ECO:0000259" key="1">
    <source>
        <dbReference type="PROSITE" id="PS50011"/>
    </source>
</evidence>
<sequence>VTQGIPKWEQIELAPASQSPPQRAWHVMVAYREKLYVFGGKDRKSRYNDTCVSMRWTAPEILSEETKTTQAGDVYALGMHESNRSIDQEVLTGIIPYDGMKEPIIMSRILAGKLPGRPETHIPSGIEYADRLWSLITSCWAFDPEKRPKALEVKNVMDGITPKNLLANRN</sequence>
<comment type="caution">
    <text evidence="2">The sequence shown here is derived from an EMBL/GenBank/DDBJ whole genome shotgun (WGS) entry which is preliminary data.</text>
</comment>
<dbReference type="PROSITE" id="PS50011">
    <property type="entry name" value="PROTEIN_KINASE_DOM"/>
    <property type="match status" value="1"/>
</dbReference>
<dbReference type="GO" id="GO:0005524">
    <property type="term" value="F:ATP binding"/>
    <property type="evidence" value="ECO:0007669"/>
    <property type="project" value="InterPro"/>
</dbReference>
<dbReference type="InterPro" id="IPR050167">
    <property type="entry name" value="Ser_Thr_protein_kinase"/>
</dbReference>
<organism evidence="2 3">
    <name type="scientific">Rhizoctonia solani</name>
    <dbReference type="NCBI Taxonomy" id="456999"/>
    <lineage>
        <taxon>Eukaryota</taxon>
        <taxon>Fungi</taxon>
        <taxon>Dikarya</taxon>
        <taxon>Basidiomycota</taxon>
        <taxon>Agaricomycotina</taxon>
        <taxon>Agaricomycetes</taxon>
        <taxon>Cantharellales</taxon>
        <taxon>Ceratobasidiaceae</taxon>
        <taxon>Rhizoctonia</taxon>
    </lineage>
</organism>
<dbReference type="Pfam" id="PF07714">
    <property type="entry name" value="PK_Tyr_Ser-Thr"/>
    <property type="match status" value="1"/>
</dbReference>
<evidence type="ECO:0000313" key="2">
    <source>
        <dbReference type="EMBL" id="CAE6449467.1"/>
    </source>
</evidence>
<accession>A0A8H3GHL2</accession>